<evidence type="ECO:0000256" key="7">
    <source>
        <dbReference type="ARBA" id="ARBA00023157"/>
    </source>
</evidence>
<dbReference type="PANTHER" id="PTHR11607">
    <property type="entry name" value="ALPHA-MANNOSIDASE"/>
    <property type="match status" value="1"/>
</dbReference>
<evidence type="ECO:0000256" key="8">
    <source>
        <dbReference type="ARBA" id="ARBA00023180"/>
    </source>
</evidence>
<dbReference type="InterPro" id="IPR041147">
    <property type="entry name" value="GH38_C"/>
</dbReference>
<dbReference type="CDD" id="cd10810">
    <property type="entry name" value="GH38N_AMII_LAM_like"/>
    <property type="match status" value="1"/>
</dbReference>
<evidence type="ECO:0000256" key="1">
    <source>
        <dbReference type="ARBA" id="ARBA00000365"/>
    </source>
</evidence>
<dbReference type="Ensembl" id="ENSACOT00000010750.1">
    <property type="protein sequence ID" value="ENSACOP00000010385.1"/>
    <property type="gene ID" value="ENSACOG00000007240.1"/>
</dbReference>
<dbReference type="InterPro" id="IPR027291">
    <property type="entry name" value="Glyco_hydro_38_N_sf"/>
</dbReference>
<evidence type="ECO:0000256" key="6">
    <source>
        <dbReference type="ARBA" id="ARBA00022833"/>
    </source>
</evidence>
<keyword evidence="3 10" id="KW-0479">Metal-binding</keyword>
<keyword evidence="6 10" id="KW-0862">Zinc</keyword>
<dbReference type="EC" id="3.2.1.-" evidence="10"/>
<keyword evidence="13" id="KW-1185">Reference proteome</keyword>
<name>A0A8B9FI88_9PSIT</name>
<organism evidence="12 13">
    <name type="scientific">Amazona collaria</name>
    <name type="common">yellow-billed parrot</name>
    <dbReference type="NCBI Taxonomy" id="241587"/>
    <lineage>
        <taxon>Eukaryota</taxon>
        <taxon>Metazoa</taxon>
        <taxon>Chordata</taxon>
        <taxon>Craniata</taxon>
        <taxon>Vertebrata</taxon>
        <taxon>Euteleostomi</taxon>
        <taxon>Archelosauria</taxon>
        <taxon>Archosauria</taxon>
        <taxon>Dinosauria</taxon>
        <taxon>Saurischia</taxon>
        <taxon>Theropoda</taxon>
        <taxon>Coelurosauria</taxon>
        <taxon>Aves</taxon>
        <taxon>Neognathae</taxon>
        <taxon>Neoaves</taxon>
        <taxon>Telluraves</taxon>
        <taxon>Australaves</taxon>
        <taxon>Psittaciformes</taxon>
        <taxon>Psittacidae</taxon>
        <taxon>Amazona</taxon>
    </lineage>
</organism>
<evidence type="ECO:0000256" key="5">
    <source>
        <dbReference type="ARBA" id="ARBA00022801"/>
    </source>
</evidence>
<proteinExistence type="inferred from homology"/>
<evidence type="ECO:0000313" key="13">
    <source>
        <dbReference type="Proteomes" id="UP000694522"/>
    </source>
</evidence>
<dbReference type="Pfam" id="PF09261">
    <property type="entry name" value="Alpha-mann_mid"/>
    <property type="match status" value="1"/>
</dbReference>
<evidence type="ECO:0000256" key="10">
    <source>
        <dbReference type="RuleBase" id="RU361199"/>
    </source>
</evidence>
<dbReference type="GO" id="GO:0046872">
    <property type="term" value="F:metal ion binding"/>
    <property type="evidence" value="ECO:0007669"/>
    <property type="project" value="UniProtKB-KW"/>
</dbReference>
<evidence type="ECO:0000313" key="12">
    <source>
        <dbReference type="Ensembl" id="ENSACOP00000010385.1"/>
    </source>
</evidence>
<dbReference type="InterPro" id="IPR011682">
    <property type="entry name" value="Glyco_hydro_38_C"/>
</dbReference>
<dbReference type="Gene3D" id="2.60.40.1360">
    <property type="match status" value="1"/>
</dbReference>
<dbReference type="SUPFAM" id="SSF74650">
    <property type="entry name" value="Galactose mutarotase-like"/>
    <property type="match status" value="1"/>
</dbReference>
<reference evidence="12" key="2">
    <citation type="submission" date="2025-09" db="UniProtKB">
        <authorList>
            <consortium name="Ensembl"/>
        </authorList>
    </citation>
    <scope>IDENTIFICATION</scope>
</reference>
<dbReference type="PANTHER" id="PTHR11607:SF3">
    <property type="entry name" value="LYSOSOMAL ALPHA-MANNOSIDASE"/>
    <property type="match status" value="1"/>
</dbReference>
<dbReference type="AlphaFoldDB" id="A0A8B9FI88"/>
<dbReference type="SUPFAM" id="SSF88688">
    <property type="entry name" value="Families 57/38 glycoside transferase middle domain"/>
    <property type="match status" value="1"/>
</dbReference>
<protein>
    <recommendedName>
        <fullName evidence="10">Alpha-mannosidase</fullName>
        <ecNumber evidence="10">3.2.1.-</ecNumber>
    </recommendedName>
</protein>
<keyword evidence="5 10" id="KW-0378">Hydrolase</keyword>
<evidence type="ECO:0000259" key="11">
    <source>
        <dbReference type="SMART" id="SM00872"/>
    </source>
</evidence>
<sequence length="992" mass="110648">MLRQLYIPLSRYKPWLLCAPHPLAITMLLSLPSHNHPPPHATCVPMAITMSLCPPPGCLLVRNEVQHAGVQYILDSVVAQLVAEPTRRFIYAEVAFLARWWQLQDEATRDTVRQLVEQGRLELVGGGWSMADEAVTHYSAGLEQLGLGRGFLRRALGPCAPPRLAWQIDPFGHSRQSAATFAQMGYDGLFLGRVDHQDKAQREQRRELELLWRTSGSLRSPGSDLFTGILPNVYNPPTGFCWDQLCSDPPVVDGDSEENNVASIVSTFLDIATKQAEHYRTNHIIMTMGSDFHYENANLWFKNMDKLIAHVNAQQANGSRVHVLYSTPSCYLWELHQANLSWSLKMDDFFPYSDGPHQFWTGFFTSRPALKRYERLSNNFLQICSQLEALAGPAARDGPYGPGDSSVLREAVAVAQHHDAVTGTEKQHVANDYAKQLAIGWERCQLLVSNALSSLSGTKETFTFCNSLNISVCPLTEASSRFLVLLYNPLGRRVSWPIRLPVHGVSYTVTDPRGQPVPSEVVPVSIVTHGLRGNGIGAMQELLFQASAPALGFSTFTVTRSPHGHPRVPPVQPPVLPQPWDIHNEHLRVLFDPLTGHLKEIQNLAKNISLPVFQSYYWYNASVGNDESSQASGAYIFRPNSSEPIPVSVSKRISTSLVQNALVQEVHQTFSSWCSQVVRLYAGQPYVELEWTVGPIPVEDGWGKEIISRFQTPLQTRARFYTDSNGRQILERRRDYRPTWNLSQTEPVAGNYYPVTSRIFIKDKKVQLTVLTDRSQGGSSISDGSLELMVHRRLLYDDNRGVEEPLLEPGADRRGLVVRGRHLLLLDTVQAAADGHRLRAQELFMAPYPVLAPGGGPSYRPEQQRLQEFSALRRELPPSIHLLTLAPREAGTLLLRLEHQFESGESRNSSQPVTINLLDLFSAFTITSVQEMSLGGDQPLDAVSRLVWTPATGPAQSQPVAKLDPRQVTLQPMDIRTFLVHYEEPGAAPGGL</sequence>
<dbReference type="InterPro" id="IPR028995">
    <property type="entry name" value="Glyco_hydro_57/38_cen_sf"/>
</dbReference>
<keyword evidence="8" id="KW-0325">Glycoprotein</keyword>
<evidence type="ECO:0000256" key="9">
    <source>
        <dbReference type="ARBA" id="ARBA00023295"/>
    </source>
</evidence>
<dbReference type="InterPro" id="IPR050843">
    <property type="entry name" value="Glycosyl_Hydrlase_38"/>
</dbReference>
<evidence type="ECO:0000256" key="4">
    <source>
        <dbReference type="ARBA" id="ARBA00022729"/>
    </source>
</evidence>
<dbReference type="Gene3D" id="1.20.1270.50">
    <property type="entry name" value="Glycoside hydrolase family 38, central domain"/>
    <property type="match status" value="2"/>
</dbReference>
<dbReference type="Proteomes" id="UP000694522">
    <property type="component" value="Unplaced"/>
</dbReference>
<dbReference type="InterPro" id="IPR011330">
    <property type="entry name" value="Glyco_hydro/deAcase_b/a-brl"/>
</dbReference>
<keyword evidence="7" id="KW-1015">Disulfide bond</keyword>
<comment type="similarity">
    <text evidence="2 10">Belongs to the glycosyl hydrolase 38 family.</text>
</comment>
<evidence type="ECO:0000256" key="2">
    <source>
        <dbReference type="ARBA" id="ARBA00009792"/>
    </source>
</evidence>
<reference evidence="12" key="1">
    <citation type="submission" date="2025-08" db="UniProtKB">
        <authorList>
            <consortium name="Ensembl"/>
        </authorList>
    </citation>
    <scope>IDENTIFICATION</scope>
</reference>
<dbReference type="SUPFAM" id="SSF88713">
    <property type="entry name" value="Glycoside hydrolase/deacetylase"/>
    <property type="match status" value="1"/>
</dbReference>
<keyword evidence="9 10" id="KW-0326">Glycosidase</keyword>
<comment type="catalytic activity">
    <reaction evidence="1">
        <text>Hydrolysis of terminal, non-reducing alpha-D-mannose residues in alpha-D-mannosides.</text>
        <dbReference type="EC" id="3.2.1.24"/>
    </reaction>
</comment>
<dbReference type="Gene3D" id="2.70.98.30">
    <property type="entry name" value="Golgi alpha-mannosidase II, domain 4"/>
    <property type="match status" value="1"/>
</dbReference>
<dbReference type="GO" id="GO:0005764">
    <property type="term" value="C:lysosome"/>
    <property type="evidence" value="ECO:0007669"/>
    <property type="project" value="TreeGrafter"/>
</dbReference>
<dbReference type="Pfam" id="PF17677">
    <property type="entry name" value="Glyco_hydro38C2"/>
    <property type="match status" value="1"/>
</dbReference>
<dbReference type="FunFam" id="1.20.1270.50:FF:000003">
    <property type="entry name" value="Alpha-mannosidase"/>
    <property type="match status" value="1"/>
</dbReference>
<dbReference type="SMART" id="SM00872">
    <property type="entry name" value="Alpha-mann_mid"/>
    <property type="match status" value="1"/>
</dbReference>
<dbReference type="FunFam" id="2.60.40.1180:FF:000018">
    <property type="entry name" value="Alpha-mannosidase"/>
    <property type="match status" value="1"/>
</dbReference>
<dbReference type="Gene3D" id="3.20.110.10">
    <property type="entry name" value="Glycoside hydrolase 38, N terminal domain"/>
    <property type="match status" value="1"/>
</dbReference>
<dbReference type="InterPro" id="IPR000602">
    <property type="entry name" value="Glyco_hydro_38_N"/>
</dbReference>
<dbReference type="FunFam" id="2.70.98.30:FF:000003">
    <property type="entry name" value="Alpha-mannosidase"/>
    <property type="match status" value="1"/>
</dbReference>
<dbReference type="InterPro" id="IPR015341">
    <property type="entry name" value="Glyco_hydro_38_cen"/>
</dbReference>
<keyword evidence="4" id="KW-0732">Signal</keyword>
<dbReference type="GO" id="GO:0004559">
    <property type="term" value="F:alpha-mannosidase activity"/>
    <property type="evidence" value="ECO:0007669"/>
    <property type="project" value="UniProtKB-EC"/>
</dbReference>
<accession>A0A8B9FI88</accession>
<dbReference type="InterPro" id="IPR011013">
    <property type="entry name" value="Gal_mutarotase_sf_dom"/>
</dbReference>
<dbReference type="Pfam" id="PF07748">
    <property type="entry name" value="Glyco_hydro_38C"/>
    <property type="match status" value="1"/>
</dbReference>
<dbReference type="Gene3D" id="2.60.40.1180">
    <property type="entry name" value="Golgi alpha-mannosidase II"/>
    <property type="match status" value="1"/>
</dbReference>
<dbReference type="FunFam" id="1.20.1270.50:FF:000002">
    <property type="entry name" value="Alpha-mannosidase"/>
    <property type="match status" value="1"/>
</dbReference>
<dbReference type="GO" id="GO:0030246">
    <property type="term" value="F:carbohydrate binding"/>
    <property type="evidence" value="ECO:0007669"/>
    <property type="project" value="InterPro"/>
</dbReference>
<dbReference type="Pfam" id="PF01074">
    <property type="entry name" value="Glyco_hydro_38N"/>
    <property type="match status" value="1"/>
</dbReference>
<dbReference type="InterPro" id="IPR048534">
    <property type="entry name" value="Man2a1-like_dom"/>
</dbReference>
<dbReference type="InterPro" id="IPR013780">
    <property type="entry name" value="Glyco_hydro_b"/>
</dbReference>
<dbReference type="InterPro" id="IPR037094">
    <property type="entry name" value="Glyco_hydro_38_cen_sf"/>
</dbReference>
<dbReference type="GO" id="GO:0006013">
    <property type="term" value="P:mannose metabolic process"/>
    <property type="evidence" value="ECO:0007669"/>
    <property type="project" value="InterPro"/>
</dbReference>
<dbReference type="Pfam" id="PF21260">
    <property type="entry name" value="Laman-like_dom"/>
    <property type="match status" value="1"/>
</dbReference>
<feature type="domain" description="Glycoside hydrolase family 38 central" evidence="11">
    <location>
        <begin position="358"/>
        <end position="437"/>
    </location>
</feature>
<comment type="cofactor">
    <cofactor evidence="10">
        <name>Zn(2+)</name>
        <dbReference type="ChEBI" id="CHEBI:29105"/>
    </cofactor>
    <text evidence="10">Binds 1 zinc ion per subunit.</text>
</comment>
<evidence type="ECO:0000256" key="3">
    <source>
        <dbReference type="ARBA" id="ARBA00022723"/>
    </source>
</evidence>